<dbReference type="AlphaFoldDB" id="A0AAX2UPN2"/>
<protein>
    <submittedName>
        <fullName evidence="1">Uncharacterized protein</fullName>
    </submittedName>
</protein>
<name>A0AAX2UPN2_AERVE</name>
<dbReference type="Proteomes" id="UP000796104">
    <property type="component" value="Unassembled WGS sequence"/>
</dbReference>
<gene>
    <name evidence="1" type="ORF">CF123_18140</name>
</gene>
<evidence type="ECO:0000313" key="1">
    <source>
        <dbReference type="EMBL" id="TND52037.1"/>
    </source>
</evidence>
<proteinExistence type="predicted"/>
<dbReference type="EMBL" id="PDXJ01000025">
    <property type="protein sequence ID" value="TND52037.1"/>
    <property type="molecule type" value="Genomic_DNA"/>
</dbReference>
<comment type="caution">
    <text evidence="1">The sequence shown here is derived from an EMBL/GenBank/DDBJ whole genome shotgun (WGS) entry which is preliminary data.</text>
</comment>
<reference evidence="1" key="2">
    <citation type="journal article" date="2019" name="PLoS ONE">
        <title>Identification and characterization of putative Aeromonas spp. T3SS effectors.</title>
        <authorList>
            <person name="Rangel L.T."/>
            <person name="Marden J."/>
            <person name="Colston S."/>
            <person name="Setubal J.C."/>
            <person name="Graf J."/>
            <person name="Gogarten J.P."/>
        </authorList>
    </citation>
    <scope>NUCLEOTIDE SEQUENCE</scope>
    <source>
        <strain evidence="1">BAQ071013-135</strain>
    </source>
</reference>
<dbReference type="RefSeq" id="WP_139495239.1">
    <property type="nucleotide sequence ID" value="NZ_CAWORL010000018.1"/>
</dbReference>
<evidence type="ECO:0000313" key="2">
    <source>
        <dbReference type="Proteomes" id="UP000796104"/>
    </source>
</evidence>
<sequence length="133" mass="14639">MSESCVEYCHSWNGEDFKSGTFDSVKAALADAAADNDEGHTIVHIGKVDRPCNSQFFPDAGDVIEHMENQSYDYGGEYAMDYLDVSDEAKAELDAQLADLLDAWCKKHDVSPNFYQVVGAKEYPISSSPSQEG</sequence>
<organism evidence="1 2">
    <name type="scientific">Aeromonas veronii</name>
    <dbReference type="NCBI Taxonomy" id="654"/>
    <lineage>
        <taxon>Bacteria</taxon>
        <taxon>Pseudomonadati</taxon>
        <taxon>Pseudomonadota</taxon>
        <taxon>Gammaproteobacteria</taxon>
        <taxon>Aeromonadales</taxon>
        <taxon>Aeromonadaceae</taxon>
        <taxon>Aeromonas</taxon>
    </lineage>
</organism>
<accession>A0AAX2UPN2</accession>
<reference evidence="1" key="1">
    <citation type="submission" date="2017-10" db="EMBL/GenBank/DDBJ databases">
        <authorList>
            <person name="Colston S.M."/>
            <person name="Graf J."/>
        </authorList>
    </citation>
    <scope>NUCLEOTIDE SEQUENCE</scope>
    <source>
        <strain evidence="1">BAQ071013-135</strain>
    </source>
</reference>